<name>A0A7G9SJ35_9SPHN</name>
<evidence type="ECO:0000313" key="2">
    <source>
        <dbReference type="Proteomes" id="UP000515971"/>
    </source>
</evidence>
<evidence type="ECO:0008006" key="3">
    <source>
        <dbReference type="Google" id="ProtNLM"/>
    </source>
</evidence>
<keyword evidence="2" id="KW-1185">Reference proteome</keyword>
<gene>
    <name evidence="1" type="ORF">H9L13_02730</name>
</gene>
<dbReference type="RefSeq" id="WP_187538821.1">
    <property type="nucleotide sequence ID" value="NZ_BAABJT010000001.1"/>
</dbReference>
<dbReference type="EMBL" id="CP060718">
    <property type="protein sequence ID" value="QNN67860.1"/>
    <property type="molecule type" value="Genomic_DNA"/>
</dbReference>
<protein>
    <recommendedName>
        <fullName evidence="3">SRPBCC family protein</fullName>
    </recommendedName>
</protein>
<evidence type="ECO:0000313" key="1">
    <source>
        <dbReference type="EMBL" id="QNN67860.1"/>
    </source>
</evidence>
<organism evidence="1 2">
    <name type="scientific">Sphingomonas lutea</name>
    <dbReference type="NCBI Taxonomy" id="1045317"/>
    <lineage>
        <taxon>Bacteria</taxon>
        <taxon>Pseudomonadati</taxon>
        <taxon>Pseudomonadota</taxon>
        <taxon>Alphaproteobacteria</taxon>
        <taxon>Sphingomonadales</taxon>
        <taxon>Sphingomonadaceae</taxon>
        <taxon>Sphingomonas</taxon>
    </lineage>
</organism>
<dbReference type="Proteomes" id="UP000515971">
    <property type="component" value="Chromosome"/>
</dbReference>
<dbReference type="KEGG" id="slut:H9L13_02730"/>
<accession>A0A7G9SJ35</accession>
<dbReference type="SUPFAM" id="SSF55961">
    <property type="entry name" value="Bet v1-like"/>
    <property type="match status" value="1"/>
</dbReference>
<proteinExistence type="predicted"/>
<reference evidence="1 2" key="1">
    <citation type="submission" date="2020-08" db="EMBL/GenBank/DDBJ databases">
        <title>Genome sequence of Sphingomonas lutea KCTC 23642T.</title>
        <authorList>
            <person name="Hyun D.-W."/>
            <person name="Bae J.-W."/>
        </authorList>
    </citation>
    <scope>NUCLEOTIDE SEQUENCE [LARGE SCALE GENOMIC DNA]</scope>
    <source>
        <strain evidence="1 2">KCTC 23642</strain>
    </source>
</reference>
<dbReference type="AlphaFoldDB" id="A0A7G9SJ35"/>
<sequence length="173" mass="19658">MLGMFKKKTAPVPAGPFQFEVAVEVEKPAADVYPLIDWADRRNSKRELGHIVETLGSDPRRFRLIMTDMPDHRFDMTVIREERGYAYSFVTDIQPRVGRLDSDEENYVIEPLGADRCKLRLTCNVTFIGGMTMDELEGELMMMTMACQRALIKLKVHAEMGVEAVRSLEGEIG</sequence>